<dbReference type="RefSeq" id="WP_121227470.1">
    <property type="nucleotide sequence ID" value="NZ_JBIUBA010000016.1"/>
</dbReference>
<reference evidence="1 2" key="1">
    <citation type="submission" date="2018-10" db="EMBL/GenBank/DDBJ databases">
        <title>Sequencing the genomes of 1000 actinobacteria strains.</title>
        <authorList>
            <person name="Klenk H.-P."/>
        </authorList>
    </citation>
    <scope>NUCLEOTIDE SEQUENCE [LARGE SCALE GENOMIC DNA]</scope>
    <source>
        <strain evidence="1 2">DSM 43911</strain>
    </source>
</reference>
<organism evidence="1 2">
    <name type="scientific">Saccharothrix variisporea</name>
    <dbReference type="NCBI Taxonomy" id="543527"/>
    <lineage>
        <taxon>Bacteria</taxon>
        <taxon>Bacillati</taxon>
        <taxon>Actinomycetota</taxon>
        <taxon>Actinomycetes</taxon>
        <taxon>Pseudonocardiales</taxon>
        <taxon>Pseudonocardiaceae</taxon>
        <taxon>Saccharothrix</taxon>
    </lineage>
</organism>
<dbReference type="AlphaFoldDB" id="A0A495XHQ8"/>
<evidence type="ECO:0000313" key="2">
    <source>
        <dbReference type="Proteomes" id="UP000272729"/>
    </source>
</evidence>
<dbReference type="InterPro" id="IPR011749">
    <property type="entry name" value="CHP02243"/>
</dbReference>
<dbReference type="OrthoDB" id="9027184at2"/>
<name>A0A495XHQ8_9PSEU</name>
<sequence length="646" mass="70037">MSIPAPNLDDRRFQDLVDEAKRRVQQHCPEWTDHNVSDPGVTLIEAFAHMVDELLYRLNRVPALHYLRFLDLIGVKLFPPTAARAEVTFWLSAPREVPVVVPLGAQVATERSEIEDPVVFTVDRELSIVPCELKHLVTATADPNVPPADRTDELRDGKSPECFSDPPAPGDSVLFGLSDAVPGCAVLLRVEAHAEGRGVDPRRPPWVWEAWNGTGWTACEVDRDSTGGFNKPGDVVVHVPRTHTASVIARQRAGWLRCRAVEPAPEAAFYQKPPKLLAVTAATIGGTTDATHADIVRNETIGVSEGVAGQRFALTRTPVVVDEGALVVEVATADGWEQWTEVRTFAESGPRDRHVVLDRVGGEVIFGPAIRQPDGSVRLFGAVPAKSAAIRVPEYRTGGGLRGNVARGLLQVQRDPVPFVSSVTNREPASGGVAGESVQDASLRGPLVLRTRDRAVTAEDYELLTREAAPEIARVRCVPAGQGTPAVRVLVVPAVGVGEEADFGALQPNAEVRQRIERFLDERRCIGARVSVEPPYYQGVTIVAQLRSRAGTPEDVLRTRAVQALYEYFNPISGGPDGDGWPFGRPVQSGEVYAVLQRVPGVELVEDVKLFGANPVTGERGNAVPRLDLPPNGLAFSYGHQVRVTR</sequence>
<evidence type="ECO:0000313" key="1">
    <source>
        <dbReference type="EMBL" id="RKT73587.1"/>
    </source>
</evidence>
<proteinExistence type="predicted"/>
<protein>
    <submittedName>
        <fullName evidence="1">Putative phage baseplate assembly protein</fullName>
    </submittedName>
</protein>
<dbReference type="EMBL" id="RBXR01000001">
    <property type="protein sequence ID" value="RKT73587.1"/>
    <property type="molecule type" value="Genomic_DNA"/>
</dbReference>
<accession>A0A495XHQ8</accession>
<dbReference type="NCBIfam" id="TIGR02243">
    <property type="entry name" value="putative baseplate assembly protein"/>
    <property type="match status" value="1"/>
</dbReference>
<comment type="caution">
    <text evidence="1">The sequence shown here is derived from an EMBL/GenBank/DDBJ whole genome shotgun (WGS) entry which is preliminary data.</text>
</comment>
<gene>
    <name evidence="1" type="ORF">DFJ66_6924</name>
</gene>
<dbReference type="Proteomes" id="UP000272729">
    <property type="component" value="Unassembled WGS sequence"/>
</dbReference>
<keyword evidence="2" id="KW-1185">Reference proteome</keyword>